<evidence type="ECO:0000313" key="2">
    <source>
        <dbReference type="Proteomes" id="UP000242180"/>
    </source>
</evidence>
<reference evidence="1 2" key="1">
    <citation type="submission" date="2016-07" db="EMBL/GenBank/DDBJ databases">
        <title>Pervasive Adenine N6-methylation of Active Genes in Fungi.</title>
        <authorList>
            <consortium name="DOE Joint Genome Institute"/>
            <person name="Mondo S.J."/>
            <person name="Dannebaum R.O."/>
            <person name="Kuo R.C."/>
            <person name="Labutti K."/>
            <person name="Haridas S."/>
            <person name="Kuo A."/>
            <person name="Salamov A."/>
            <person name="Ahrendt S.R."/>
            <person name="Lipzen A."/>
            <person name="Sullivan W."/>
            <person name="Andreopoulos W.B."/>
            <person name="Clum A."/>
            <person name="Lindquist E."/>
            <person name="Daum C."/>
            <person name="Ramamoorthy G.K."/>
            <person name="Gryganskyi A."/>
            <person name="Culley D."/>
            <person name="Magnuson J.K."/>
            <person name="James T.Y."/>
            <person name="O'Malley M.A."/>
            <person name="Stajich J.E."/>
            <person name="Spatafora J.W."/>
            <person name="Visel A."/>
            <person name="Grigoriev I.V."/>
        </authorList>
    </citation>
    <scope>NUCLEOTIDE SEQUENCE [LARGE SCALE GENOMIC DNA]</scope>
    <source>
        <strain evidence="1 2">NRRL 2496</strain>
    </source>
</reference>
<dbReference type="AlphaFoldDB" id="A0A1X2HVY5"/>
<dbReference type="Proteomes" id="UP000242180">
    <property type="component" value="Unassembled WGS sequence"/>
</dbReference>
<dbReference type="EMBL" id="MCGN01000001">
    <property type="protein sequence ID" value="ORZ03729.1"/>
    <property type="molecule type" value="Genomic_DNA"/>
</dbReference>
<proteinExistence type="predicted"/>
<keyword evidence="2" id="KW-1185">Reference proteome</keyword>
<sequence length="146" mass="16568">MTLLVRAAAKSVASRTQIAATRTYATAKPKRRVGGFRGGLLGFLLGSAACVAVSDQFVQDDFIHSTRQLAASVDELRKQTEKVREYADIVERVDRDFTRLKTHSISSEDLERLKRDIFRLHDLASHEHVNLRDRVWDVEKQMESAL</sequence>
<comment type="caution">
    <text evidence="1">The sequence shown here is derived from an EMBL/GenBank/DDBJ whole genome shotgun (WGS) entry which is preliminary data.</text>
</comment>
<name>A0A1X2HVY5_SYNRA</name>
<evidence type="ECO:0000313" key="1">
    <source>
        <dbReference type="EMBL" id="ORZ03729.1"/>
    </source>
</evidence>
<accession>A0A1X2HVY5</accession>
<dbReference type="OMA" id="ASHEHVN"/>
<dbReference type="STRING" id="13706.A0A1X2HVY5"/>
<protein>
    <submittedName>
        <fullName evidence="1">Uncharacterized protein</fullName>
    </submittedName>
</protein>
<dbReference type="OrthoDB" id="5331396at2759"/>
<dbReference type="InParanoid" id="A0A1X2HVY5"/>
<organism evidence="1 2">
    <name type="scientific">Syncephalastrum racemosum</name>
    <name type="common">Filamentous fungus</name>
    <dbReference type="NCBI Taxonomy" id="13706"/>
    <lineage>
        <taxon>Eukaryota</taxon>
        <taxon>Fungi</taxon>
        <taxon>Fungi incertae sedis</taxon>
        <taxon>Mucoromycota</taxon>
        <taxon>Mucoromycotina</taxon>
        <taxon>Mucoromycetes</taxon>
        <taxon>Mucorales</taxon>
        <taxon>Syncephalastraceae</taxon>
        <taxon>Syncephalastrum</taxon>
    </lineage>
</organism>
<dbReference type="PANTHER" id="PTHR37849:SF1">
    <property type="entry name" value="YALI0E11605P"/>
    <property type="match status" value="1"/>
</dbReference>
<gene>
    <name evidence="1" type="ORF">BCR43DRAFT_483868</name>
</gene>
<dbReference type="PANTHER" id="PTHR37849">
    <property type="entry name" value="YALI0E11605P"/>
    <property type="match status" value="1"/>
</dbReference>